<gene>
    <name evidence="9" type="ORF">H8S44_07470</name>
</gene>
<dbReference type="Gene3D" id="3.40.50.300">
    <property type="entry name" value="P-loop containing nucleotide triphosphate hydrolases"/>
    <property type="match status" value="1"/>
</dbReference>
<dbReference type="GO" id="GO:0016887">
    <property type="term" value="F:ATP hydrolysis activity"/>
    <property type="evidence" value="ECO:0007669"/>
    <property type="project" value="InterPro"/>
</dbReference>
<dbReference type="PANTHER" id="PTHR43297:SF2">
    <property type="entry name" value="DIPEPTIDE TRANSPORT ATP-BINDING PROTEIN DPPD"/>
    <property type="match status" value="1"/>
</dbReference>
<evidence type="ECO:0000313" key="10">
    <source>
        <dbReference type="Proteomes" id="UP000649345"/>
    </source>
</evidence>
<keyword evidence="5" id="KW-0547">Nucleotide-binding</keyword>
<dbReference type="GO" id="GO:0005524">
    <property type="term" value="F:ATP binding"/>
    <property type="evidence" value="ECO:0007669"/>
    <property type="project" value="UniProtKB-KW"/>
</dbReference>
<dbReference type="PANTHER" id="PTHR43297">
    <property type="entry name" value="OLIGOPEPTIDE TRANSPORT ATP-BINDING PROTEIN APPD"/>
    <property type="match status" value="1"/>
</dbReference>
<dbReference type="InterPro" id="IPR027417">
    <property type="entry name" value="P-loop_NTPase"/>
</dbReference>
<evidence type="ECO:0000256" key="7">
    <source>
        <dbReference type="ARBA" id="ARBA00023136"/>
    </source>
</evidence>
<comment type="similarity">
    <text evidence="2">Belongs to the ABC transporter superfamily.</text>
</comment>
<keyword evidence="10" id="KW-1185">Reference proteome</keyword>
<evidence type="ECO:0000313" key="9">
    <source>
        <dbReference type="EMBL" id="MBC5659605.1"/>
    </source>
</evidence>
<keyword evidence="6 9" id="KW-0067">ATP-binding</keyword>
<sequence length="257" mass="28583">MFEVDGLQITYGKTEVVHRVSFGVKPGEIIGIVGESGSGKSTMLKGILGILDNPGQVTGGQIRYEGTDLLGLPRNRLRQLCGNELAMLSQHPELSLDPLWKTGKTYYETVRAHRKITKGQAEREAVEIMRLLRLENPERILNSYPFELSGGMCQRVALAIAIANRPRLLLADEPTSALDVTVQKQVIDTMLDLRKQFGTAIVIVSHNMGVIAAMADKVGVMKKGELVEWGSREQVLYHPEHLYTQKLIKAIPRMGRR</sequence>
<dbReference type="EMBL" id="JACOOR010000004">
    <property type="protein sequence ID" value="MBC5659605.1"/>
    <property type="molecule type" value="Genomic_DNA"/>
</dbReference>
<keyword evidence="7" id="KW-0472">Membrane</keyword>
<comment type="subcellular location">
    <subcellularLocation>
        <location evidence="1">Cell membrane</location>
        <topology evidence="1">Peripheral membrane protein</topology>
    </subcellularLocation>
</comment>
<evidence type="ECO:0000256" key="3">
    <source>
        <dbReference type="ARBA" id="ARBA00022448"/>
    </source>
</evidence>
<evidence type="ECO:0000256" key="2">
    <source>
        <dbReference type="ARBA" id="ARBA00005417"/>
    </source>
</evidence>
<evidence type="ECO:0000256" key="1">
    <source>
        <dbReference type="ARBA" id="ARBA00004202"/>
    </source>
</evidence>
<evidence type="ECO:0000256" key="5">
    <source>
        <dbReference type="ARBA" id="ARBA00022741"/>
    </source>
</evidence>
<dbReference type="SMART" id="SM00382">
    <property type="entry name" value="AAA"/>
    <property type="match status" value="1"/>
</dbReference>
<protein>
    <submittedName>
        <fullName evidence="9">ABC transporter ATP-binding protein</fullName>
    </submittedName>
</protein>
<name>A0A923RNP7_9FIRM</name>
<dbReference type="InterPro" id="IPR050388">
    <property type="entry name" value="ABC_Ni/Peptide_Import"/>
</dbReference>
<dbReference type="InterPro" id="IPR017871">
    <property type="entry name" value="ABC_transporter-like_CS"/>
</dbReference>
<reference evidence="9" key="1">
    <citation type="submission" date="2020-08" db="EMBL/GenBank/DDBJ databases">
        <title>Genome public.</title>
        <authorList>
            <person name="Liu C."/>
            <person name="Sun Q."/>
        </authorList>
    </citation>
    <scope>NUCLEOTIDE SEQUENCE</scope>
    <source>
        <strain evidence="9">NSJ-68</strain>
    </source>
</reference>
<evidence type="ECO:0000259" key="8">
    <source>
        <dbReference type="PROSITE" id="PS50893"/>
    </source>
</evidence>
<dbReference type="GO" id="GO:0005886">
    <property type="term" value="C:plasma membrane"/>
    <property type="evidence" value="ECO:0007669"/>
    <property type="project" value="UniProtKB-SubCell"/>
</dbReference>
<evidence type="ECO:0000256" key="4">
    <source>
        <dbReference type="ARBA" id="ARBA00022475"/>
    </source>
</evidence>
<evidence type="ECO:0000256" key="6">
    <source>
        <dbReference type="ARBA" id="ARBA00022840"/>
    </source>
</evidence>
<accession>A0A923RNP7</accession>
<dbReference type="PROSITE" id="PS00211">
    <property type="entry name" value="ABC_TRANSPORTER_1"/>
    <property type="match status" value="1"/>
</dbReference>
<feature type="domain" description="ABC transporter" evidence="8">
    <location>
        <begin position="2"/>
        <end position="248"/>
    </location>
</feature>
<comment type="caution">
    <text evidence="9">The sequence shown here is derived from an EMBL/GenBank/DDBJ whole genome shotgun (WGS) entry which is preliminary data.</text>
</comment>
<dbReference type="Pfam" id="PF00005">
    <property type="entry name" value="ABC_tran"/>
    <property type="match status" value="1"/>
</dbReference>
<proteinExistence type="inferred from homology"/>
<dbReference type="AlphaFoldDB" id="A0A923RNP7"/>
<dbReference type="Proteomes" id="UP000649345">
    <property type="component" value="Unassembled WGS sequence"/>
</dbReference>
<dbReference type="CDD" id="cd03257">
    <property type="entry name" value="ABC_NikE_OppD_transporters"/>
    <property type="match status" value="1"/>
</dbReference>
<keyword evidence="4" id="KW-1003">Cell membrane</keyword>
<keyword evidence="3" id="KW-0813">Transport</keyword>
<dbReference type="SUPFAM" id="SSF52540">
    <property type="entry name" value="P-loop containing nucleoside triphosphate hydrolases"/>
    <property type="match status" value="1"/>
</dbReference>
<dbReference type="PROSITE" id="PS50893">
    <property type="entry name" value="ABC_TRANSPORTER_2"/>
    <property type="match status" value="1"/>
</dbReference>
<organism evidence="9 10">
    <name type="scientific">Anaerosacchariphilus hominis</name>
    <dbReference type="NCBI Taxonomy" id="2763017"/>
    <lineage>
        <taxon>Bacteria</taxon>
        <taxon>Bacillati</taxon>
        <taxon>Bacillota</taxon>
        <taxon>Clostridia</taxon>
        <taxon>Lachnospirales</taxon>
        <taxon>Lachnospiraceae</taxon>
        <taxon>Anaerosacchariphilus</taxon>
    </lineage>
</organism>
<dbReference type="RefSeq" id="WP_186871921.1">
    <property type="nucleotide sequence ID" value="NZ_JACOOR010000004.1"/>
</dbReference>
<dbReference type="InterPro" id="IPR003439">
    <property type="entry name" value="ABC_transporter-like_ATP-bd"/>
</dbReference>
<dbReference type="InterPro" id="IPR003593">
    <property type="entry name" value="AAA+_ATPase"/>
</dbReference>